<dbReference type="EMBL" id="BFAA01026282">
    <property type="protein sequence ID" value="GCB80820.1"/>
    <property type="molecule type" value="Genomic_DNA"/>
</dbReference>
<dbReference type="Proteomes" id="UP000288216">
    <property type="component" value="Unassembled WGS sequence"/>
</dbReference>
<keyword evidence="3" id="KW-1185">Reference proteome</keyword>
<feature type="domain" description="Poly(A) RNA polymerase mitochondrial-like central palm" evidence="1">
    <location>
        <begin position="13"/>
        <end position="84"/>
    </location>
</feature>
<dbReference type="SUPFAM" id="SSF81631">
    <property type="entry name" value="PAP/OAS1 substrate-binding domain"/>
    <property type="match status" value="1"/>
</dbReference>
<name>A0A401Q609_SCYTO</name>
<dbReference type="AlphaFoldDB" id="A0A401Q609"/>
<feature type="non-terminal residue" evidence="2">
    <location>
        <position position="1"/>
    </location>
</feature>
<reference evidence="2 3" key="1">
    <citation type="journal article" date="2018" name="Nat. Ecol. Evol.">
        <title>Shark genomes provide insights into elasmobranch evolution and the origin of vertebrates.</title>
        <authorList>
            <person name="Hara Y"/>
            <person name="Yamaguchi K"/>
            <person name="Onimaru K"/>
            <person name="Kadota M"/>
            <person name="Koyanagi M"/>
            <person name="Keeley SD"/>
            <person name="Tatsumi K"/>
            <person name="Tanaka K"/>
            <person name="Motone F"/>
            <person name="Kageyama Y"/>
            <person name="Nozu R"/>
            <person name="Adachi N"/>
            <person name="Nishimura O"/>
            <person name="Nakagawa R"/>
            <person name="Tanegashima C"/>
            <person name="Kiyatake I"/>
            <person name="Matsumoto R"/>
            <person name="Murakumo K"/>
            <person name="Nishida K"/>
            <person name="Terakita A"/>
            <person name="Kuratani S"/>
            <person name="Sato K"/>
            <person name="Hyodo S Kuraku.S."/>
        </authorList>
    </citation>
    <scope>NUCLEOTIDE SEQUENCE [LARGE SCALE GENOMIC DNA]</scope>
</reference>
<dbReference type="OrthoDB" id="434989at2759"/>
<dbReference type="GO" id="GO:0031123">
    <property type="term" value="P:RNA 3'-end processing"/>
    <property type="evidence" value="ECO:0007669"/>
    <property type="project" value="TreeGrafter"/>
</dbReference>
<dbReference type="PANTHER" id="PTHR12271">
    <property type="entry name" value="POLY A POLYMERASE CID PAP -RELATED"/>
    <property type="match status" value="1"/>
</dbReference>
<proteinExistence type="predicted"/>
<organism evidence="2 3">
    <name type="scientific">Scyliorhinus torazame</name>
    <name type="common">Cloudy catshark</name>
    <name type="synonym">Catulus torazame</name>
    <dbReference type="NCBI Taxonomy" id="75743"/>
    <lineage>
        <taxon>Eukaryota</taxon>
        <taxon>Metazoa</taxon>
        <taxon>Chordata</taxon>
        <taxon>Craniata</taxon>
        <taxon>Vertebrata</taxon>
        <taxon>Chondrichthyes</taxon>
        <taxon>Elasmobranchii</taxon>
        <taxon>Galeomorphii</taxon>
        <taxon>Galeoidea</taxon>
        <taxon>Carcharhiniformes</taxon>
        <taxon>Scyliorhinidae</taxon>
        <taxon>Scyliorhinus</taxon>
    </lineage>
</organism>
<comment type="caution">
    <text evidence="2">The sequence shown here is derived from an EMBL/GenBank/DDBJ whole genome shotgun (WGS) entry which is preliminary data.</text>
</comment>
<dbReference type="SUPFAM" id="SSF81301">
    <property type="entry name" value="Nucleotidyltransferase"/>
    <property type="match status" value="1"/>
</dbReference>
<protein>
    <recommendedName>
        <fullName evidence="1">Poly(A) RNA polymerase mitochondrial-like central palm domain-containing protein</fullName>
    </recommendedName>
</protein>
<gene>
    <name evidence="2" type="ORF">scyTo_0023106</name>
</gene>
<dbReference type="GO" id="GO:1990817">
    <property type="term" value="F:poly(A) RNA polymerase activity"/>
    <property type="evidence" value="ECO:0007669"/>
    <property type="project" value="TreeGrafter"/>
</dbReference>
<evidence type="ECO:0000313" key="2">
    <source>
        <dbReference type="EMBL" id="GCB80820.1"/>
    </source>
</evidence>
<evidence type="ECO:0000259" key="1">
    <source>
        <dbReference type="Pfam" id="PF22600"/>
    </source>
</evidence>
<sequence>TGGAFSMEYQTKRVSSERVATQSTLSVIGECIDQFAPGCTGIQKILNARCPLVRFSHQPSGLQCDLTANNRIAMRSTELLYIYSNIDPRVRALVFGVRCWARAQGITSNIPGSWITNFSLTMMVLFLLQKRNPPIIPTLDQLRDLAGNAGQEISVSFPCHYFGTLCHNIPKHPCVTSARAIHYIT</sequence>
<dbReference type="InterPro" id="IPR043519">
    <property type="entry name" value="NT_sf"/>
</dbReference>
<dbReference type="InterPro" id="IPR054708">
    <property type="entry name" value="MTPAP-like_central"/>
</dbReference>
<dbReference type="Gene3D" id="1.10.1410.10">
    <property type="match status" value="1"/>
</dbReference>
<dbReference type="PANTHER" id="PTHR12271:SF133">
    <property type="entry name" value="POLY(A) RNA POLYMERASE, MITOCHONDRIAL"/>
    <property type="match status" value="1"/>
</dbReference>
<dbReference type="Pfam" id="PF22600">
    <property type="entry name" value="MTPAP-like_central"/>
    <property type="match status" value="1"/>
</dbReference>
<dbReference type="CDD" id="cd05402">
    <property type="entry name" value="NT_PAP_TUTase"/>
    <property type="match status" value="1"/>
</dbReference>
<dbReference type="STRING" id="75743.A0A401Q609"/>
<accession>A0A401Q609</accession>
<evidence type="ECO:0000313" key="3">
    <source>
        <dbReference type="Proteomes" id="UP000288216"/>
    </source>
</evidence>
<dbReference type="GO" id="GO:0005739">
    <property type="term" value="C:mitochondrion"/>
    <property type="evidence" value="ECO:0007669"/>
    <property type="project" value="TreeGrafter"/>
</dbReference>